<reference evidence="1" key="1">
    <citation type="submission" date="2021-01" db="EMBL/GenBank/DDBJ databases">
        <authorList>
            <consortium name="Genoscope - CEA"/>
            <person name="William W."/>
        </authorList>
    </citation>
    <scope>NUCLEOTIDE SEQUENCE</scope>
</reference>
<evidence type="ECO:0000313" key="1">
    <source>
        <dbReference type="EMBL" id="CAF2107720.1"/>
    </source>
</evidence>
<proteinExistence type="predicted"/>
<dbReference type="EMBL" id="HG994372">
    <property type="protein sequence ID" value="CAF2107720.1"/>
    <property type="molecule type" value="Genomic_DNA"/>
</dbReference>
<protein>
    <submittedName>
        <fullName evidence="1">(rape) hypothetical protein</fullName>
    </submittedName>
</protein>
<gene>
    <name evidence="1" type="ORF">DARMORV10_C08P11840.1</name>
</gene>
<dbReference type="AlphaFoldDB" id="A0A816UG76"/>
<organism evidence="1">
    <name type="scientific">Brassica napus</name>
    <name type="common">Rape</name>
    <dbReference type="NCBI Taxonomy" id="3708"/>
    <lineage>
        <taxon>Eukaryota</taxon>
        <taxon>Viridiplantae</taxon>
        <taxon>Streptophyta</taxon>
        <taxon>Embryophyta</taxon>
        <taxon>Tracheophyta</taxon>
        <taxon>Spermatophyta</taxon>
        <taxon>Magnoliopsida</taxon>
        <taxon>eudicotyledons</taxon>
        <taxon>Gunneridae</taxon>
        <taxon>Pentapetalae</taxon>
        <taxon>rosids</taxon>
        <taxon>malvids</taxon>
        <taxon>Brassicales</taxon>
        <taxon>Brassicaceae</taxon>
        <taxon>Brassiceae</taxon>
        <taxon>Brassica</taxon>
    </lineage>
</organism>
<accession>A0A816UG76</accession>
<name>A0A816UG76_BRANA</name>
<sequence>MRIKGGKGLQKIYSMAQGVPSSVEPIGRLRRFSQFSVKPRRITSQQSDNI</sequence>
<dbReference type="Proteomes" id="UP001295469">
    <property type="component" value="Chromosome C08"/>
</dbReference>